<dbReference type="Proteomes" id="UP001597045">
    <property type="component" value="Unassembled WGS sequence"/>
</dbReference>
<reference evidence="3" key="1">
    <citation type="journal article" date="2019" name="Int. J. Syst. Evol. Microbiol.">
        <title>The Global Catalogue of Microorganisms (GCM) 10K type strain sequencing project: providing services to taxonomists for standard genome sequencing and annotation.</title>
        <authorList>
            <consortium name="The Broad Institute Genomics Platform"/>
            <consortium name="The Broad Institute Genome Sequencing Center for Infectious Disease"/>
            <person name="Wu L."/>
            <person name="Ma J."/>
        </authorList>
    </citation>
    <scope>NUCLEOTIDE SEQUENCE [LARGE SCALE GENOMIC DNA]</scope>
    <source>
        <strain evidence="3">JCM 31486</strain>
    </source>
</reference>
<sequence length="56" mass="6112">MALVTPVDDPGDPRLDDFRDLTTADRRPDRPGGKGLVIAEGVVVVRRLLASPYPVR</sequence>
<dbReference type="SUPFAM" id="SSF55315">
    <property type="entry name" value="L30e-like"/>
    <property type="match status" value="1"/>
</dbReference>
<keyword evidence="2" id="KW-0808">Transferase</keyword>
<protein>
    <submittedName>
        <fullName evidence="2">RNA methyltransferase</fullName>
    </submittedName>
</protein>
<name>A0ABW3MJH6_9PSEU</name>
<proteinExistence type="predicted"/>
<feature type="region of interest" description="Disordered" evidence="1">
    <location>
        <begin position="1"/>
        <end position="33"/>
    </location>
</feature>
<evidence type="ECO:0000313" key="2">
    <source>
        <dbReference type="EMBL" id="MFD1049819.1"/>
    </source>
</evidence>
<feature type="compositionally biased region" description="Basic and acidic residues" evidence="1">
    <location>
        <begin position="11"/>
        <end position="32"/>
    </location>
</feature>
<dbReference type="GO" id="GO:0008168">
    <property type="term" value="F:methyltransferase activity"/>
    <property type="evidence" value="ECO:0007669"/>
    <property type="project" value="UniProtKB-KW"/>
</dbReference>
<comment type="caution">
    <text evidence="2">The sequence shown here is derived from an EMBL/GenBank/DDBJ whole genome shotgun (WGS) entry which is preliminary data.</text>
</comment>
<gene>
    <name evidence="2" type="ORF">ACFQ1S_31940</name>
</gene>
<accession>A0ABW3MJH6</accession>
<feature type="non-terminal residue" evidence="2">
    <location>
        <position position="56"/>
    </location>
</feature>
<dbReference type="InterPro" id="IPR029064">
    <property type="entry name" value="Ribosomal_eL30-like_sf"/>
</dbReference>
<keyword evidence="2" id="KW-0489">Methyltransferase</keyword>
<dbReference type="GO" id="GO:0032259">
    <property type="term" value="P:methylation"/>
    <property type="evidence" value="ECO:0007669"/>
    <property type="project" value="UniProtKB-KW"/>
</dbReference>
<keyword evidence="3" id="KW-1185">Reference proteome</keyword>
<evidence type="ECO:0000313" key="3">
    <source>
        <dbReference type="Proteomes" id="UP001597045"/>
    </source>
</evidence>
<dbReference type="EMBL" id="JBHTIS010002420">
    <property type="protein sequence ID" value="MFD1049819.1"/>
    <property type="molecule type" value="Genomic_DNA"/>
</dbReference>
<organism evidence="2 3">
    <name type="scientific">Kibdelosporangium lantanae</name>
    <dbReference type="NCBI Taxonomy" id="1497396"/>
    <lineage>
        <taxon>Bacteria</taxon>
        <taxon>Bacillati</taxon>
        <taxon>Actinomycetota</taxon>
        <taxon>Actinomycetes</taxon>
        <taxon>Pseudonocardiales</taxon>
        <taxon>Pseudonocardiaceae</taxon>
        <taxon>Kibdelosporangium</taxon>
    </lineage>
</organism>
<evidence type="ECO:0000256" key="1">
    <source>
        <dbReference type="SAM" id="MobiDB-lite"/>
    </source>
</evidence>